<keyword evidence="1" id="KW-0472">Membrane</keyword>
<feature type="transmembrane region" description="Helical" evidence="1">
    <location>
        <begin position="7"/>
        <end position="26"/>
    </location>
</feature>
<dbReference type="STRING" id="1792845.BC343_08760"/>
<dbReference type="OrthoDB" id="1493774at2"/>
<accession>A0A1S9PCR9</accession>
<organism evidence="2 3">
    <name type="scientific">Mucilaginibacter pedocola</name>
    <dbReference type="NCBI Taxonomy" id="1792845"/>
    <lineage>
        <taxon>Bacteria</taxon>
        <taxon>Pseudomonadati</taxon>
        <taxon>Bacteroidota</taxon>
        <taxon>Sphingobacteriia</taxon>
        <taxon>Sphingobacteriales</taxon>
        <taxon>Sphingobacteriaceae</taxon>
        <taxon>Mucilaginibacter</taxon>
    </lineage>
</organism>
<sequence>MNWGKKLIIGMILFMGFIMSMSVYMFNLPADDYDHQYYEKGLNYNRDYDRERLVIADNAQPLITQNQTAIGVAFKEPAVGVIKFVNPLGKNKDLTFPVNTGASNAINIPADKLSAGRWDVKIEWSSNAKNYLYQKGLFVNGK</sequence>
<reference evidence="2 3" key="1">
    <citation type="submission" date="2016-07" db="EMBL/GenBank/DDBJ databases">
        <title>Genomic analysis of zinc-resistant bacterium Mucilaginibacter pedocola TBZ30.</title>
        <authorList>
            <person name="Huang J."/>
            <person name="Tang J."/>
        </authorList>
    </citation>
    <scope>NUCLEOTIDE SEQUENCE [LARGE SCALE GENOMIC DNA]</scope>
    <source>
        <strain evidence="2 3">TBZ30</strain>
    </source>
</reference>
<gene>
    <name evidence="2" type="ORF">BC343_08760</name>
</gene>
<keyword evidence="1" id="KW-0812">Transmembrane</keyword>
<evidence type="ECO:0008006" key="4">
    <source>
        <dbReference type="Google" id="ProtNLM"/>
    </source>
</evidence>
<dbReference type="Proteomes" id="UP000189739">
    <property type="component" value="Unassembled WGS sequence"/>
</dbReference>
<keyword evidence="3" id="KW-1185">Reference proteome</keyword>
<proteinExistence type="predicted"/>
<dbReference type="InterPro" id="IPR008620">
    <property type="entry name" value="FixH"/>
</dbReference>
<dbReference type="Pfam" id="PF05751">
    <property type="entry name" value="FixH"/>
    <property type="match status" value="1"/>
</dbReference>
<dbReference type="AlphaFoldDB" id="A0A1S9PCR9"/>
<evidence type="ECO:0000313" key="3">
    <source>
        <dbReference type="Proteomes" id="UP000189739"/>
    </source>
</evidence>
<name>A0A1S9PCR9_9SPHI</name>
<dbReference type="EMBL" id="MBTF01000023">
    <property type="protein sequence ID" value="OOQ58739.1"/>
    <property type="molecule type" value="Genomic_DNA"/>
</dbReference>
<keyword evidence="1" id="KW-1133">Transmembrane helix</keyword>
<evidence type="ECO:0000256" key="1">
    <source>
        <dbReference type="SAM" id="Phobius"/>
    </source>
</evidence>
<evidence type="ECO:0000313" key="2">
    <source>
        <dbReference type="EMBL" id="OOQ58739.1"/>
    </source>
</evidence>
<comment type="caution">
    <text evidence="2">The sequence shown here is derived from an EMBL/GenBank/DDBJ whole genome shotgun (WGS) entry which is preliminary data.</text>
</comment>
<protein>
    <recommendedName>
        <fullName evidence="4">Nitrogen fixation protein FixH</fullName>
    </recommendedName>
</protein>
<dbReference type="RefSeq" id="WP_078349445.1">
    <property type="nucleotide sequence ID" value="NZ_MBTF01000023.1"/>
</dbReference>